<name>A0A7E4V440_PANRE</name>
<dbReference type="InterPro" id="IPR001810">
    <property type="entry name" value="F-box_dom"/>
</dbReference>
<evidence type="ECO:0000313" key="2">
    <source>
        <dbReference type="Proteomes" id="UP000492821"/>
    </source>
</evidence>
<proteinExistence type="predicted"/>
<sequence length="314" mass="37229">MAQPPPTFQSHQIPLAKLPYGFKRRVVDLAPPDDLPNVRQTCFEFEKISPRSDVYDQLYITDDETVHLWATQKLYIFQTLQFVYWFFRWLFDGLSFCPTWRSVLYVNEIVKKERPICVTDTLVLHCQSIDAFEELIPYVCGPYTRLTIHGGSIRLGQLRRLMKNTVRKVEITAEIELDFDEYDDAVQLILRHVRKTRDNFHLMSTPLLITQVRDAVENDRYRRYAYRNTCNIIHWKMSWIRMVYLLYLTNYLSSNIARFAVFISDTLEISPERSKSSSPARDAYLFVLRFTEIIYVSQLMFCLAFRLTLKSKPN</sequence>
<reference evidence="3" key="2">
    <citation type="submission" date="2020-10" db="UniProtKB">
        <authorList>
            <consortium name="WormBaseParasite"/>
        </authorList>
    </citation>
    <scope>IDENTIFICATION</scope>
</reference>
<evidence type="ECO:0000259" key="1">
    <source>
        <dbReference type="PROSITE" id="PS50181"/>
    </source>
</evidence>
<evidence type="ECO:0000313" key="3">
    <source>
        <dbReference type="WBParaSite" id="Pan_g16349.t1"/>
    </source>
</evidence>
<accession>A0A7E4V440</accession>
<dbReference type="Proteomes" id="UP000492821">
    <property type="component" value="Unassembled WGS sequence"/>
</dbReference>
<dbReference type="WBParaSite" id="Pan_g16349.t1">
    <property type="protein sequence ID" value="Pan_g16349.t1"/>
    <property type="gene ID" value="Pan_g16349"/>
</dbReference>
<dbReference type="PROSITE" id="PS50181">
    <property type="entry name" value="FBOX"/>
    <property type="match status" value="1"/>
</dbReference>
<reference evidence="2" key="1">
    <citation type="journal article" date="2013" name="Genetics">
        <title>The draft genome and transcriptome of Panagrellus redivivus are shaped by the harsh demands of a free-living lifestyle.</title>
        <authorList>
            <person name="Srinivasan J."/>
            <person name="Dillman A.R."/>
            <person name="Macchietto M.G."/>
            <person name="Heikkinen L."/>
            <person name="Lakso M."/>
            <person name="Fracchia K.M."/>
            <person name="Antoshechkin I."/>
            <person name="Mortazavi A."/>
            <person name="Wong G."/>
            <person name="Sternberg P.W."/>
        </authorList>
    </citation>
    <scope>NUCLEOTIDE SEQUENCE [LARGE SCALE GENOMIC DNA]</scope>
    <source>
        <strain evidence="2">MT8872</strain>
    </source>
</reference>
<protein>
    <submittedName>
        <fullName evidence="3">F-box domain-containing protein</fullName>
    </submittedName>
</protein>
<organism evidence="2 3">
    <name type="scientific">Panagrellus redivivus</name>
    <name type="common">Microworm</name>
    <dbReference type="NCBI Taxonomy" id="6233"/>
    <lineage>
        <taxon>Eukaryota</taxon>
        <taxon>Metazoa</taxon>
        <taxon>Ecdysozoa</taxon>
        <taxon>Nematoda</taxon>
        <taxon>Chromadorea</taxon>
        <taxon>Rhabditida</taxon>
        <taxon>Tylenchina</taxon>
        <taxon>Panagrolaimomorpha</taxon>
        <taxon>Panagrolaimoidea</taxon>
        <taxon>Panagrolaimidae</taxon>
        <taxon>Panagrellus</taxon>
    </lineage>
</organism>
<keyword evidence="2" id="KW-1185">Reference proteome</keyword>
<feature type="domain" description="F-box" evidence="1">
    <location>
        <begin position="12"/>
        <end position="58"/>
    </location>
</feature>
<dbReference type="AlphaFoldDB" id="A0A7E4V440"/>